<evidence type="ECO:0000313" key="3">
    <source>
        <dbReference type="Proteomes" id="UP000050867"/>
    </source>
</evidence>
<gene>
    <name evidence="2" type="ORF">AQ490_24200</name>
</gene>
<dbReference type="AlphaFoldDB" id="A0A0T6LRW2"/>
<dbReference type="eggNOG" id="ENOG5033170">
    <property type="taxonomic scope" value="Bacteria"/>
</dbReference>
<feature type="transmembrane region" description="Helical" evidence="1">
    <location>
        <begin position="35"/>
        <end position="57"/>
    </location>
</feature>
<proteinExistence type="predicted"/>
<keyword evidence="1" id="KW-1133">Transmembrane helix</keyword>
<feature type="transmembrane region" description="Helical" evidence="1">
    <location>
        <begin position="12"/>
        <end position="29"/>
    </location>
</feature>
<sequence>MVINVSANTKLKVFGTSAVCLAFGVTALIEASRRGFSGGGGLLLGVVGAVFTLLSLFPLRSWKAVTRTCRLIVDSAGVHWDDPEGQPWSLRWDELSRVAVTPARNGAMVLVRVDLFPADQRVVARHPELMHLWELEGVERGYRFPLGPFRRAIPRLDRGLQDFGPGIYRGVRKTQTTRGLT</sequence>
<organism evidence="2 3">
    <name type="scientific">Wenjunlia vitaminophila</name>
    <name type="common">Streptomyces vitaminophilus</name>
    <dbReference type="NCBI Taxonomy" id="76728"/>
    <lineage>
        <taxon>Bacteria</taxon>
        <taxon>Bacillati</taxon>
        <taxon>Actinomycetota</taxon>
        <taxon>Actinomycetes</taxon>
        <taxon>Kitasatosporales</taxon>
        <taxon>Streptomycetaceae</taxon>
        <taxon>Wenjunlia</taxon>
    </lineage>
</organism>
<name>A0A0T6LRW2_WENVI</name>
<accession>A0A0T6LRW2</accession>
<keyword evidence="1" id="KW-0472">Membrane</keyword>
<keyword evidence="1" id="KW-0812">Transmembrane</keyword>
<dbReference type="Proteomes" id="UP000050867">
    <property type="component" value="Unassembled WGS sequence"/>
</dbReference>
<protein>
    <submittedName>
        <fullName evidence="2">Uncharacterized protein</fullName>
    </submittedName>
</protein>
<keyword evidence="3" id="KW-1185">Reference proteome</keyword>
<evidence type="ECO:0000256" key="1">
    <source>
        <dbReference type="SAM" id="Phobius"/>
    </source>
</evidence>
<comment type="caution">
    <text evidence="2">The sequence shown here is derived from an EMBL/GenBank/DDBJ whole genome shotgun (WGS) entry which is preliminary data.</text>
</comment>
<evidence type="ECO:0000313" key="2">
    <source>
        <dbReference type="EMBL" id="KRV48641.1"/>
    </source>
</evidence>
<dbReference type="EMBL" id="LLZU01000020">
    <property type="protein sequence ID" value="KRV48641.1"/>
    <property type="molecule type" value="Genomic_DNA"/>
</dbReference>
<reference evidence="2 3" key="1">
    <citation type="submission" date="2015-10" db="EMBL/GenBank/DDBJ databases">
        <title>Draft genome sequence of pyrrolomycin-producing Streptomyces vitaminophilus.</title>
        <authorList>
            <person name="Graham D.E."/>
            <person name="Mahan K.M."/>
            <person name="Klingeman D.M."/>
            <person name="Hettich R.L."/>
            <person name="Parry R.J."/>
        </authorList>
    </citation>
    <scope>NUCLEOTIDE SEQUENCE [LARGE SCALE GENOMIC DNA]</scope>
    <source>
        <strain evidence="2 3">ATCC 31673</strain>
    </source>
</reference>